<dbReference type="Gene3D" id="3.40.50.300">
    <property type="entry name" value="P-loop containing nucleotide triphosphate hydrolases"/>
    <property type="match status" value="1"/>
</dbReference>
<feature type="domain" description="KAP NTPase" evidence="1">
    <location>
        <begin position="4"/>
        <end position="249"/>
    </location>
</feature>
<evidence type="ECO:0000313" key="2">
    <source>
        <dbReference type="EMBL" id="MBI1645749.1"/>
    </source>
</evidence>
<protein>
    <submittedName>
        <fullName evidence="2">NTPase KAP</fullName>
    </submittedName>
</protein>
<accession>A0ABS0SKG8</accession>
<evidence type="ECO:0000313" key="3">
    <source>
        <dbReference type="Proteomes" id="UP000641139"/>
    </source>
</evidence>
<keyword evidence="3" id="KW-1185">Reference proteome</keyword>
<dbReference type="RefSeq" id="WP_198465742.1">
    <property type="nucleotide sequence ID" value="NZ_JAEFDC010000001.1"/>
</dbReference>
<dbReference type="Pfam" id="PF07693">
    <property type="entry name" value="KAP_NTPase"/>
    <property type="match status" value="1"/>
</dbReference>
<dbReference type="SUPFAM" id="SSF52540">
    <property type="entry name" value="P-loop containing nucleoside triphosphate hydrolases"/>
    <property type="match status" value="1"/>
</dbReference>
<dbReference type="EMBL" id="JAEFDC010000001">
    <property type="protein sequence ID" value="MBI1645749.1"/>
    <property type="molecule type" value="Genomic_DNA"/>
</dbReference>
<sequence>MEKIINVVKDYLTRETNNALLITGQWGVGKTYFFNNTLSEKIKEINIKGKTNSNYTPIRVSLFGVANIDDIGRKIFTELFPRLEKGTKIGKGIAKLLLSIPITKTFIPEKIPELISEFEADNETKNNMINSMTNRIVICFDDLERASTDFPIENLIGYINNLTENYDLKALIIGNTDEIESKIFKKIKEKLIGVEIEFDNDIKLVFDNIVKKKFHQDESNKNTYEEFLENEKDFICSFFNEDYKNIRTLLIVLECYKYIYSAIIGLNSEPLEEYRNDLIKSTLLFTIAITIEFKKGNLSKKDKETMSNEAWVTLNYSKNEGEDLFAEPQENKSNDPNILQKKYYGQYIYKYYETIFDYIIGLNTFIEKKFIEEAKQKYGISQNENLPECYKALNEISTDVIFKISNEEYKNRLNEVLQYVDKGEYELDRYVNAYIHIIKYGDPLEIGEENLKNRIIVGIEKGKNNLEYNHELANMSQILQFPNSMDKYAKEILQFCLTINEEKQQEIHKKESAALEKLLEPDKFEEFKKVAVEKATIPIFAYIESKLIFDFYDKNILLREDIANFIKERVVTHAPFAVLNLEKNFYTQLQQSIEEKANLLKSGPEWVTCSKFNELLKSIASKQ</sequence>
<reference evidence="2 3" key="1">
    <citation type="journal article" date="2021" name="Int. J. Syst. Evol. Microbiol.">
        <title>Capnocytophaga periodontitidis sp. nov., isolated from subgingival plaque of periodontitis patient.</title>
        <authorList>
            <person name="Zhang Y."/>
            <person name="Qiao D."/>
            <person name="Shi W."/>
            <person name="Wu D."/>
            <person name="Cai M."/>
        </authorList>
    </citation>
    <scope>NUCLEOTIDE SEQUENCE [LARGE SCALE GENOMIC DNA]</scope>
    <source>
        <strain evidence="2 3">051621</strain>
    </source>
</reference>
<proteinExistence type="predicted"/>
<dbReference type="Proteomes" id="UP000641139">
    <property type="component" value="Unassembled WGS sequence"/>
</dbReference>
<evidence type="ECO:0000259" key="1">
    <source>
        <dbReference type="Pfam" id="PF07693"/>
    </source>
</evidence>
<gene>
    <name evidence="2" type="ORF">I7X30_01555</name>
</gene>
<dbReference type="InterPro" id="IPR011646">
    <property type="entry name" value="KAP_P-loop"/>
</dbReference>
<name>A0ABS0SKG8_9FLAO</name>
<dbReference type="InterPro" id="IPR027417">
    <property type="entry name" value="P-loop_NTPase"/>
</dbReference>
<organism evidence="2 3">
    <name type="scientific">Capnocytophaga periodontitidis</name>
    <dbReference type="NCBI Taxonomy" id="2795027"/>
    <lineage>
        <taxon>Bacteria</taxon>
        <taxon>Pseudomonadati</taxon>
        <taxon>Bacteroidota</taxon>
        <taxon>Flavobacteriia</taxon>
        <taxon>Flavobacteriales</taxon>
        <taxon>Flavobacteriaceae</taxon>
        <taxon>Capnocytophaga</taxon>
    </lineage>
</organism>
<comment type="caution">
    <text evidence="2">The sequence shown here is derived from an EMBL/GenBank/DDBJ whole genome shotgun (WGS) entry which is preliminary data.</text>
</comment>